<protein>
    <submittedName>
        <fullName evidence="3">M24 family metallopeptidase</fullName>
    </submittedName>
</protein>
<evidence type="ECO:0000259" key="2">
    <source>
        <dbReference type="Pfam" id="PF01321"/>
    </source>
</evidence>
<gene>
    <name evidence="3" type="ORF">GWI72_04640</name>
</gene>
<dbReference type="GO" id="GO:0004177">
    <property type="term" value="F:aminopeptidase activity"/>
    <property type="evidence" value="ECO:0007669"/>
    <property type="project" value="UniProtKB-ARBA"/>
</dbReference>
<dbReference type="Proteomes" id="UP000586722">
    <property type="component" value="Unassembled WGS sequence"/>
</dbReference>
<dbReference type="AlphaFoldDB" id="A0A7X5J7J2"/>
<evidence type="ECO:0000259" key="1">
    <source>
        <dbReference type="Pfam" id="PF00557"/>
    </source>
</evidence>
<dbReference type="Gene3D" id="3.90.230.10">
    <property type="entry name" value="Creatinase/methionine aminopeptidase superfamily"/>
    <property type="match status" value="1"/>
</dbReference>
<organism evidence="3 4">
    <name type="scientific">Pannonibacter tanglangensis</name>
    <dbReference type="NCBI Taxonomy" id="2750084"/>
    <lineage>
        <taxon>Bacteria</taxon>
        <taxon>Pseudomonadati</taxon>
        <taxon>Pseudomonadota</taxon>
        <taxon>Alphaproteobacteria</taxon>
        <taxon>Hyphomicrobiales</taxon>
        <taxon>Stappiaceae</taxon>
        <taxon>Pannonibacter</taxon>
    </lineage>
</organism>
<reference evidence="4" key="1">
    <citation type="submission" date="2020-01" db="EMBL/GenBank/DDBJ databases">
        <authorList>
            <person name="Fang Y."/>
            <person name="Sun R."/>
            <person name="Nie L."/>
            <person name="He J."/>
            <person name="Hao L."/>
            <person name="Wang L."/>
            <person name="Su S."/>
            <person name="Lv E."/>
            <person name="Zhang Z."/>
            <person name="Xie R."/>
            <person name="Liu H."/>
        </authorList>
    </citation>
    <scope>NUCLEOTIDE SEQUENCE [LARGE SCALE GENOMIC DNA]</scope>
    <source>
        <strain evidence="4">XCT-53</strain>
    </source>
</reference>
<keyword evidence="4" id="KW-1185">Reference proteome</keyword>
<dbReference type="Pfam" id="PF00557">
    <property type="entry name" value="Peptidase_M24"/>
    <property type="match status" value="1"/>
</dbReference>
<dbReference type="InterPro" id="IPR000994">
    <property type="entry name" value="Pept_M24"/>
</dbReference>
<dbReference type="GO" id="GO:0008235">
    <property type="term" value="F:metalloexopeptidase activity"/>
    <property type="evidence" value="ECO:0007669"/>
    <property type="project" value="UniProtKB-ARBA"/>
</dbReference>
<dbReference type="SUPFAM" id="SSF53092">
    <property type="entry name" value="Creatinase/prolidase N-terminal domain"/>
    <property type="match status" value="1"/>
</dbReference>
<dbReference type="SUPFAM" id="SSF55920">
    <property type="entry name" value="Creatinase/aminopeptidase"/>
    <property type="match status" value="1"/>
</dbReference>
<name>A0A7X5J7J2_9HYPH</name>
<evidence type="ECO:0000313" key="3">
    <source>
        <dbReference type="EMBL" id="NBN77552.1"/>
    </source>
</evidence>
<sequence length="368" mass="39367">MAHDAVKPEVAERLARLRSRMAATNTDLVALAPGAHLRWLLGFAPAADERASLCLIGQDEACFLMPALNADDSRQHTDLPFFEWKDETGPAKAFADALTFAAPRARRFALDETMRADHALMLTDALAGCARSFASDTVGALRMIKSADEIARLRDNARIADLAQVAVRAALAEGMSETDLARVVQEAFAAEGAKPTFAILAFGPNSAYPHHHTGATRLTRGDVVLVDIGGLKDGYNSDITRMASFGEPPAGYRDVHWVVDAAVRAAMAAARPGVQARSVDLAARQVISDAGYGAYFTHRTGHGLGTEVHEQPYITSANDLVLEEGMVFTIEPGIYLPGRFGIRLEEVAVVTATGCEILSGLSRDLAVV</sequence>
<dbReference type="InterPro" id="IPR050659">
    <property type="entry name" value="Peptidase_M24B"/>
</dbReference>
<dbReference type="InterPro" id="IPR036005">
    <property type="entry name" value="Creatinase/aminopeptidase-like"/>
</dbReference>
<dbReference type="PANTHER" id="PTHR46112">
    <property type="entry name" value="AMINOPEPTIDASE"/>
    <property type="match status" value="1"/>
</dbReference>
<feature type="domain" description="Peptidase M24" evidence="1">
    <location>
        <begin position="152"/>
        <end position="352"/>
    </location>
</feature>
<feature type="domain" description="Creatinase N-terminal" evidence="2">
    <location>
        <begin position="13"/>
        <end position="144"/>
    </location>
</feature>
<dbReference type="Pfam" id="PF01321">
    <property type="entry name" value="Creatinase_N"/>
    <property type="match status" value="1"/>
</dbReference>
<dbReference type="RefSeq" id="WP_161707976.1">
    <property type="nucleotide sequence ID" value="NZ_JAABLQ010000001.1"/>
</dbReference>
<evidence type="ECO:0000313" key="4">
    <source>
        <dbReference type="Proteomes" id="UP000586722"/>
    </source>
</evidence>
<proteinExistence type="predicted"/>
<dbReference type="InterPro" id="IPR000587">
    <property type="entry name" value="Creatinase_N"/>
</dbReference>
<dbReference type="InterPro" id="IPR029149">
    <property type="entry name" value="Creatin/AminoP/Spt16_N"/>
</dbReference>
<dbReference type="PANTHER" id="PTHR46112:SF3">
    <property type="entry name" value="AMINOPEPTIDASE YPDF"/>
    <property type="match status" value="1"/>
</dbReference>
<dbReference type="EMBL" id="JAABLQ010000001">
    <property type="protein sequence ID" value="NBN77552.1"/>
    <property type="molecule type" value="Genomic_DNA"/>
</dbReference>
<dbReference type="Gene3D" id="3.40.350.10">
    <property type="entry name" value="Creatinase/prolidase N-terminal domain"/>
    <property type="match status" value="1"/>
</dbReference>
<accession>A0A7X5J7J2</accession>
<comment type="caution">
    <text evidence="3">The sequence shown here is derived from an EMBL/GenBank/DDBJ whole genome shotgun (WGS) entry which is preliminary data.</text>
</comment>
<dbReference type="PRINTS" id="PR00599">
    <property type="entry name" value="MAPEPTIDASE"/>
</dbReference>
<dbReference type="InterPro" id="IPR001714">
    <property type="entry name" value="Pept_M24_MAP"/>
</dbReference>